<feature type="disulfide bond" evidence="13">
    <location>
        <begin position="58"/>
        <end position="137"/>
    </location>
</feature>
<comment type="similarity">
    <text evidence="2">Belongs to the peroxidase family. Ascorbate peroxidase subfamily.</text>
</comment>
<comment type="subcellular location">
    <subcellularLocation>
        <location evidence="14">Secreted</location>
    </subcellularLocation>
</comment>
<dbReference type="Gene3D" id="1.10.520.10">
    <property type="match status" value="1"/>
</dbReference>
<dbReference type="InterPro" id="IPR002016">
    <property type="entry name" value="Haem_peroxidase"/>
</dbReference>
<evidence type="ECO:0000256" key="12">
    <source>
        <dbReference type="PIRSR" id="PIRSR600823-4"/>
    </source>
</evidence>
<feature type="binding site" evidence="11">
    <location>
        <position position="95"/>
    </location>
    <ligand>
        <name>Ca(2+)</name>
        <dbReference type="ChEBI" id="CHEBI:29108"/>
        <label>1</label>
    </ligand>
</feature>
<comment type="cofactor">
    <cofactor evidence="11 14">
        <name>Ca(2+)</name>
        <dbReference type="ChEBI" id="CHEBI:29108"/>
    </cofactor>
    <text evidence="11 14">Binds 2 calcium ions per subunit.</text>
</comment>
<feature type="binding site" evidence="11">
    <location>
        <position position="277"/>
    </location>
    <ligand>
        <name>Ca(2+)</name>
        <dbReference type="ChEBI" id="CHEBI:29108"/>
        <label>2</label>
    </ligand>
</feature>
<evidence type="ECO:0000256" key="5">
    <source>
        <dbReference type="ARBA" id="ARBA00022723"/>
    </source>
</evidence>
<dbReference type="SUPFAM" id="SSF48113">
    <property type="entry name" value="Heme-dependent peroxidases"/>
    <property type="match status" value="1"/>
</dbReference>
<dbReference type="Proteomes" id="UP000886520">
    <property type="component" value="Chromosome 23"/>
</dbReference>
<dbReference type="AlphaFoldDB" id="A0A9D4U4J0"/>
<evidence type="ECO:0000256" key="13">
    <source>
        <dbReference type="PIRSR" id="PIRSR600823-5"/>
    </source>
</evidence>
<keyword evidence="8 13" id="KW-1015">Disulfide bond</keyword>
<feature type="disulfide bond" evidence="13">
    <location>
        <begin position="222"/>
        <end position="249"/>
    </location>
</feature>
<feature type="disulfide bond" evidence="13">
    <location>
        <begin position="91"/>
        <end position="96"/>
    </location>
</feature>
<feature type="binding site" evidence="11">
    <location>
        <position position="93"/>
    </location>
    <ligand>
        <name>Ca(2+)</name>
        <dbReference type="ChEBI" id="CHEBI:29108"/>
        <label>1</label>
    </ligand>
</feature>
<dbReference type="EMBL" id="JABFUD020000023">
    <property type="protein sequence ID" value="KAI5061459.1"/>
    <property type="molecule type" value="Genomic_DNA"/>
</dbReference>
<name>A0A9D4U4J0_ADICA</name>
<protein>
    <recommendedName>
        <fullName evidence="14">Peroxidase</fullName>
        <ecNumber evidence="14">1.11.1.7</ecNumber>
    </recommendedName>
</protein>
<evidence type="ECO:0000256" key="3">
    <source>
        <dbReference type="ARBA" id="ARBA00022559"/>
    </source>
</evidence>
<dbReference type="GO" id="GO:0140825">
    <property type="term" value="F:lactoperoxidase activity"/>
    <property type="evidence" value="ECO:0007669"/>
    <property type="project" value="UniProtKB-EC"/>
</dbReference>
<feature type="binding site" description="axial binding residue" evidence="11">
    <location>
        <position position="215"/>
    </location>
    <ligand>
        <name>heme b</name>
        <dbReference type="ChEBI" id="CHEBI:60344"/>
    </ligand>
    <ligandPart>
        <name>Fe</name>
        <dbReference type="ChEBI" id="CHEBI:18248"/>
    </ligandPart>
</feature>
<dbReference type="PRINTS" id="PR00461">
    <property type="entry name" value="PLPEROXIDASE"/>
</dbReference>
<evidence type="ECO:0000256" key="1">
    <source>
        <dbReference type="ARBA" id="ARBA00000189"/>
    </source>
</evidence>
<reference evidence="16" key="1">
    <citation type="submission" date="2021-01" db="EMBL/GenBank/DDBJ databases">
        <title>Adiantum capillus-veneris genome.</title>
        <authorList>
            <person name="Fang Y."/>
            <person name="Liao Q."/>
        </authorList>
    </citation>
    <scope>NUCLEOTIDE SEQUENCE</scope>
    <source>
        <strain evidence="16">H3</strain>
        <tissue evidence="16">Leaf</tissue>
    </source>
</reference>
<organism evidence="16 17">
    <name type="scientific">Adiantum capillus-veneris</name>
    <name type="common">Maidenhair fern</name>
    <dbReference type="NCBI Taxonomy" id="13818"/>
    <lineage>
        <taxon>Eukaryota</taxon>
        <taxon>Viridiplantae</taxon>
        <taxon>Streptophyta</taxon>
        <taxon>Embryophyta</taxon>
        <taxon>Tracheophyta</taxon>
        <taxon>Polypodiopsida</taxon>
        <taxon>Polypodiidae</taxon>
        <taxon>Polypodiales</taxon>
        <taxon>Pteridineae</taxon>
        <taxon>Pteridaceae</taxon>
        <taxon>Vittarioideae</taxon>
        <taxon>Adiantum</taxon>
    </lineage>
</organism>
<evidence type="ECO:0000256" key="4">
    <source>
        <dbReference type="ARBA" id="ARBA00022617"/>
    </source>
</evidence>
<dbReference type="PANTHER" id="PTHR31517:SF80">
    <property type="entry name" value="PEROXIDASE"/>
    <property type="match status" value="1"/>
</dbReference>
<dbReference type="GO" id="GO:0020037">
    <property type="term" value="F:heme binding"/>
    <property type="evidence" value="ECO:0007669"/>
    <property type="project" value="UniProtKB-UniRule"/>
</dbReference>
<comment type="caution">
    <text evidence="16">The sequence shown here is derived from an EMBL/GenBank/DDBJ whole genome shotgun (WGS) entry which is preliminary data.</text>
</comment>
<dbReference type="GO" id="GO:0046872">
    <property type="term" value="F:metal ion binding"/>
    <property type="evidence" value="ECO:0007669"/>
    <property type="project" value="UniProtKB-UniRule"/>
</dbReference>
<feature type="binding site" evidence="11">
    <location>
        <position position="99"/>
    </location>
    <ligand>
        <name>Ca(2+)</name>
        <dbReference type="ChEBI" id="CHEBI:29108"/>
        <label>1</label>
    </ligand>
</feature>
<feature type="binding site" evidence="11">
    <location>
        <position position="111"/>
    </location>
    <ligand>
        <name>Ca(2+)</name>
        <dbReference type="ChEBI" id="CHEBI:29108"/>
        <label>1</label>
    </ligand>
</feature>
<feature type="disulfide bond" evidence="13">
    <location>
        <begin position="143"/>
        <end position="345"/>
    </location>
</feature>
<keyword evidence="7 11" id="KW-0408">Iron</keyword>
<dbReference type="OrthoDB" id="2113341at2759"/>
<dbReference type="PANTHER" id="PTHR31517">
    <property type="match status" value="1"/>
</dbReference>
<dbReference type="GO" id="GO:0006979">
    <property type="term" value="P:response to oxidative stress"/>
    <property type="evidence" value="ECO:0007669"/>
    <property type="project" value="UniProtKB-UniRule"/>
</dbReference>
<evidence type="ECO:0000256" key="11">
    <source>
        <dbReference type="PIRSR" id="PIRSR600823-3"/>
    </source>
</evidence>
<dbReference type="Gene3D" id="1.10.420.10">
    <property type="entry name" value="Peroxidase, domain 2"/>
    <property type="match status" value="1"/>
</dbReference>
<dbReference type="InterPro" id="IPR019793">
    <property type="entry name" value="Peroxidases_heam-ligand_BS"/>
</dbReference>
<dbReference type="Pfam" id="PF00141">
    <property type="entry name" value="peroxidase"/>
    <property type="match status" value="1"/>
</dbReference>
<keyword evidence="6 14" id="KW-0560">Oxidoreductase</keyword>
<dbReference type="GO" id="GO:0005576">
    <property type="term" value="C:extracellular region"/>
    <property type="evidence" value="ECO:0007669"/>
    <property type="project" value="UniProtKB-SubCell"/>
</dbReference>
<dbReference type="EC" id="1.11.1.7" evidence="14"/>
<evidence type="ECO:0000256" key="8">
    <source>
        <dbReference type="ARBA" id="ARBA00023157"/>
    </source>
</evidence>
<dbReference type="FunFam" id="1.10.420.10:FF:000001">
    <property type="entry name" value="Peroxidase"/>
    <property type="match status" value="1"/>
</dbReference>
<comment type="similarity">
    <text evidence="14">Belongs to the peroxidase family. Classical plant (class III) peroxidase subfamily.</text>
</comment>
<dbReference type="GO" id="GO:0042744">
    <property type="term" value="P:hydrogen peroxide catabolic process"/>
    <property type="evidence" value="ECO:0007669"/>
    <property type="project" value="UniProtKB-KW"/>
</dbReference>
<evidence type="ECO:0000256" key="9">
    <source>
        <dbReference type="PIRSR" id="PIRSR600823-1"/>
    </source>
</evidence>
<dbReference type="CDD" id="cd00693">
    <property type="entry name" value="secretory_peroxidase"/>
    <property type="match status" value="1"/>
</dbReference>
<dbReference type="PROSITE" id="PS50873">
    <property type="entry name" value="PEROXIDASE_4"/>
    <property type="match status" value="1"/>
</dbReference>
<keyword evidence="5 11" id="KW-0479">Metal-binding</keyword>
<feature type="binding site" evidence="11">
    <location>
        <position position="216"/>
    </location>
    <ligand>
        <name>Ca(2+)</name>
        <dbReference type="ChEBI" id="CHEBI:29108"/>
        <label>2</label>
    </ligand>
</feature>
<evidence type="ECO:0000313" key="16">
    <source>
        <dbReference type="EMBL" id="KAI5061459.1"/>
    </source>
</evidence>
<comment type="catalytic activity">
    <reaction evidence="1 14">
        <text>2 a phenolic donor + H2O2 = 2 a phenolic radical donor + 2 H2O</text>
        <dbReference type="Rhea" id="RHEA:56136"/>
        <dbReference type="ChEBI" id="CHEBI:15377"/>
        <dbReference type="ChEBI" id="CHEBI:16240"/>
        <dbReference type="ChEBI" id="CHEBI:139520"/>
        <dbReference type="ChEBI" id="CHEBI:139521"/>
        <dbReference type="EC" id="1.11.1.7"/>
    </reaction>
</comment>
<evidence type="ECO:0000259" key="15">
    <source>
        <dbReference type="PROSITE" id="PS50873"/>
    </source>
</evidence>
<feature type="active site" description="Proton acceptor" evidence="9">
    <location>
        <position position="89"/>
    </location>
</feature>
<dbReference type="InterPro" id="IPR033905">
    <property type="entry name" value="Secretory_peroxidase"/>
</dbReference>
<evidence type="ECO:0000256" key="10">
    <source>
        <dbReference type="PIRSR" id="PIRSR600823-2"/>
    </source>
</evidence>
<dbReference type="PRINTS" id="PR00458">
    <property type="entry name" value="PEROXIDASE"/>
</dbReference>
<feature type="domain" description="Plant heme peroxidase family profile" evidence="15">
    <location>
        <begin position="48"/>
        <end position="349"/>
    </location>
</feature>
<dbReference type="PROSITE" id="PS00435">
    <property type="entry name" value="PEROXIDASE_1"/>
    <property type="match status" value="1"/>
</dbReference>
<feature type="binding site" evidence="11">
    <location>
        <position position="269"/>
    </location>
    <ligand>
        <name>Ca(2+)</name>
        <dbReference type="ChEBI" id="CHEBI:29108"/>
        <label>2</label>
    </ligand>
</feature>
<gene>
    <name evidence="16" type="ORF">GOP47_0023964</name>
</gene>
<evidence type="ECO:0000256" key="2">
    <source>
        <dbReference type="ARBA" id="ARBA00006873"/>
    </source>
</evidence>
<feature type="binding site" evidence="11">
    <location>
        <position position="90"/>
    </location>
    <ligand>
        <name>Ca(2+)</name>
        <dbReference type="ChEBI" id="CHEBI:29108"/>
        <label>1</label>
    </ligand>
</feature>
<proteinExistence type="inferred from homology"/>
<keyword evidence="11 14" id="KW-0106">Calcium</keyword>
<feature type="binding site" evidence="10">
    <location>
        <position position="185"/>
    </location>
    <ligand>
        <name>substrate</name>
    </ligand>
</feature>
<comment type="cofactor">
    <cofactor evidence="11 14">
        <name>heme b</name>
        <dbReference type="ChEBI" id="CHEBI:60344"/>
    </cofactor>
    <text evidence="11 14">Binds 1 heme b (iron(II)-protoporphyrin IX) group per subunit.</text>
</comment>
<feature type="binding site" evidence="11">
    <location>
        <position position="97"/>
    </location>
    <ligand>
        <name>Ca(2+)</name>
        <dbReference type="ChEBI" id="CHEBI:29108"/>
        <label>1</label>
    </ligand>
</feature>
<evidence type="ECO:0000256" key="6">
    <source>
        <dbReference type="ARBA" id="ARBA00023002"/>
    </source>
</evidence>
<evidence type="ECO:0000256" key="7">
    <source>
        <dbReference type="ARBA" id="ARBA00023004"/>
    </source>
</evidence>
<feature type="site" description="Transition state stabilizer" evidence="12">
    <location>
        <position position="85"/>
    </location>
</feature>
<sequence length="373" mass="41676">MEHYLRLRATLIASIFLWVAMASFCFSMEHMHGGPPMPGTVPRYLNPSLKFGFYKQTCPQVEKIVEERIAYWTAIDETTPSPLLRLFFHDCLVYGCDASVLLNSSHSAMGEKDADINFSLGNFFVIDEIKERLEMECPGIVSCADVLALISVYSIKQAGGPLYKMELGRRDALTSFLYGSQVYLPNFNLTVDGLLANFEYFGLDVVDLVALSGAHTIGQGHCKSIQDRIFPKVDSKYHPGYGEELLANCTMNGAMTNGTFDEEMQYFLDPISSLIFDNGYFKALLQGKGVFTSDDTLVSDNRTRPYVELFAADERAFLRQFGRSLRKMGKIGVLSGTQGQVRKQCWVRNSGSSDFAFNPEPLVPYVEPPPEAP</sequence>
<accession>A0A9D4U4J0</accession>
<keyword evidence="3 14" id="KW-0575">Peroxidase</keyword>
<evidence type="ECO:0000313" key="17">
    <source>
        <dbReference type="Proteomes" id="UP000886520"/>
    </source>
</evidence>
<keyword evidence="17" id="KW-1185">Reference proteome</keyword>
<comment type="function">
    <text evidence="14">Removal of H(2)O(2), oxidation of toxic reductants, biosynthesis and degradation of lignin, suberization, auxin catabolism, response to environmental stresses such as wounding, pathogen attack and oxidative stress.</text>
</comment>
<dbReference type="InterPro" id="IPR000823">
    <property type="entry name" value="Peroxidase_pln"/>
</dbReference>
<evidence type="ECO:0000256" key="14">
    <source>
        <dbReference type="RuleBase" id="RU362060"/>
    </source>
</evidence>
<keyword evidence="14" id="KW-0964">Secreted</keyword>
<keyword evidence="4 14" id="KW-0349">Heme</keyword>
<dbReference type="InterPro" id="IPR010255">
    <property type="entry name" value="Haem_peroxidase_sf"/>
</dbReference>
<keyword evidence="14" id="KW-0376">Hydrogen peroxide</keyword>